<keyword evidence="8 11" id="KW-0411">Iron-sulfur</keyword>
<comment type="catalytic activity">
    <reaction evidence="10 11 12">
        <text>L-serine = pyruvate + NH4(+)</text>
        <dbReference type="Rhea" id="RHEA:19169"/>
        <dbReference type="ChEBI" id="CHEBI:15361"/>
        <dbReference type="ChEBI" id="CHEBI:28938"/>
        <dbReference type="ChEBI" id="CHEBI:33384"/>
        <dbReference type="EC" id="4.3.1.17"/>
    </reaction>
</comment>
<dbReference type="Proteomes" id="UP000823910">
    <property type="component" value="Unassembled WGS sequence"/>
</dbReference>
<evidence type="ECO:0000259" key="13">
    <source>
        <dbReference type="PROSITE" id="PS51671"/>
    </source>
</evidence>
<evidence type="ECO:0000256" key="11">
    <source>
        <dbReference type="PIRNR" id="PIRNR036692"/>
    </source>
</evidence>
<dbReference type="PANTHER" id="PTHR30182:SF12">
    <property type="entry name" value="L-SERINE DEHYDRATASE, BETA CHAIN-RELATED"/>
    <property type="match status" value="1"/>
</dbReference>
<keyword evidence="4 11" id="KW-0312">Gluconeogenesis</keyword>
<evidence type="ECO:0000313" key="15">
    <source>
        <dbReference type="Proteomes" id="UP000823910"/>
    </source>
</evidence>
<dbReference type="InterPro" id="IPR002912">
    <property type="entry name" value="ACT_dom"/>
</dbReference>
<comment type="pathway">
    <text evidence="2 11">Carbohydrate biosynthesis; gluconeogenesis.</text>
</comment>
<dbReference type="InterPro" id="IPR051318">
    <property type="entry name" value="Fe-S_L-Ser"/>
</dbReference>
<organism evidence="14 15">
    <name type="scientific">Candidatus Enterocloster excrementipullorum</name>
    <dbReference type="NCBI Taxonomy" id="2838559"/>
    <lineage>
        <taxon>Bacteria</taxon>
        <taxon>Bacillati</taxon>
        <taxon>Bacillota</taxon>
        <taxon>Clostridia</taxon>
        <taxon>Lachnospirales</taxon>
        <taxon>Lachnospiraceae</taxon>
        <taxon>Enterocloster</taxon>
    </lineage>
</organism>
<evidence type="ECO:0000313" key="14">
    <source>
        <dbReference type="EMBL" id="HJC05402.1"/>
    </source>
</evidence>
<dbReference type="InterPro" id="IPR054480">
    <property type="entry name" value="AHAS_small-like_ACT"/>
</dbReference>
<dbReference type="PIRSF" id="PIRSF036692">
    <property type="entry name" value="SDH_B"/>
    <property type="match status" value="1"/>
</dbReference>
<keyword evidence="9 11" id="KW-0456">Lyase</keyword>
<dbReference type="GO" id="GO:0046872">
    <property type="term" value="F:metal ion binding"/>
    <property type="evidence" value="ECO:0007669"/>
    <property type="project" value="UniProtKB-UniRule"/>
</dbReference>
<protein>
    <recommendedName>
        <fullName evidence="11">L-serine deaminase</fullName>
    </recommendedName>
</protein>
<evidence type="ECO:0000256" key="1">
    <source>
        <dbReference type="ARBA" id="ARBA00001966"/>
    </source>
</evidence>
<feature type="domain" description="ACT" evidence="13">
    <location>
        <begin position="146"/>
        <end position="219"/>
    </location>
</feature>
<dbReference type="PROSITE" id="PS51671">
    <property type="entry name" value="ACT"/>
    <property type="match status" value="1"/>
</dbReference>
<dbReference type="GO" id="GO:0003941">
    <property type="term" value="F:L-serine ammonia-lyase activity"/>
    <property type="evidence" value="ECO:0007669"/>
    <property type="project" value="UniProtKB-UniRule"/>
</dbReference>
<dbReference type="SUPFAM" id="SSF55021">
    <property type="entry name" value="ACT-like"/>
    <property type="match status" value="1"/>
</dbReference>
<keyword evidence="7 11" id="KW-0408">Iron</keyword>
<dbReference type="CDD" id="cd04903">
    <property type="entry name" value="ACT_LSD"/>
    <property type="match status" value="1"/>
</dbReference>
<dbReference type="NCBIfam" id="TIGR00719">
    <property type="entry name" value="sda_beta"/>
    <property type="match status" value="1"/>
</dbReference>
<keyword evidence="6 11" id="KW-0479">Metal-binding</keyword>
<gene>
    <name evidence="14" type="primary">sdaAB</name>
    <name evidence="14" type="ORF">H9704_04515</name>
</gene>
<keyword evidence="5 11" id="KW-0004">4Fe-4S</keyword>
<evidence type="ECO:0000256" key="12">
    <source>
        <dbReference type="RuleBase" id="RU366059"/>
    </source>
</evidence>
<evidence type="ECO:0000256" key="3">
    <source>
        <dbReference type="ARBA" id="ARBA00008636"/>
    </source>
</evidence>
<evidence type="ECO:0000256" key="4">
    <source>
        <dbReference type="ARBA" id="ARBA00022432"/>
    </source>
</evidence>
<dbReference type="Pfam" id="PF22629">
    <property type="entry name" value="ACT_AHAS_ss"/>
    <property type="match status" value="1"/>
</dbReference>
<dbReference type="Gene3D" id="3.30.1330.90">
    <property type="entry name" value="D-3-phosphoglycerate dehydrogenase, domain 3"/>
    <property type="match status" value="1"/>
</dbReference>
<comment type="caution">
    <text evidence="14">The sequence shown here is derived from an EMBL/GenBank/DDBJ whole genome shotgun (WGS) entry which is preliminary data.</text>
</comment>
<evidence type="ECO:0000256" key="7">
    <source>
        <dbReference type="ARBA" id="ARBA00023004"/>
    </source>
</evidence>
<dbReference type="AlphaFoldDB" id="A0A9D2MZZ8"/>
<reference evidence="14" key="1">
    <citation type="journal article" date="2021" name="PeerJ">
        <title>Extensive microbial diversity within the chicken gut microbiome revealed by metagenomics and culture.</title>
        <authorList>
            <person name="Gilroy R."/>
            <person name="Ravi A."/>
            <person name="Getino M."/>
            <person name="Pursley I."/>
            <person name="Horton D.L."/>
            <person name="Alikhan N.F."/>
            <person name="Baker D."/>
            <person name="Gharbi K."/>
            <person name="Hall N."/>
            <person name="Watson M."/>
            <person name="Adriaenssens E.M."/>
            <person name="Foster-Nyarko E."/>
            <person name="Jarju S."/>
            <person name="Secka A."/>
            <person name="Antonio M."/>
            <person name="Oren A."/>
            <person name="Chaudhuri R.R."/>
            <person name="La Ragione R."/>
            <person name="Hildebrand F."/>
            <person name="Pallen M.J."/>
        </authorList>
    </citation>
    <scope>NUCLEOTIDE SEQUENCE</scope>
    <source>
        <strain evidence="14">CHK180-15479</strain>
    </source>
</reference>
<evidence type="ECO:0000256" key="2">
    <source>
        <dbReference type="ARBA" id="ARBA00004742"/>
    </source>
</evidence>
<reference evidence="14" key="2">
    <citation type="submission" date="2021-04" db="EMBL/GenBank/DDBJ databases">
        <authorList>
            <person name="Gilroy R."/>
        </authorList>
    </citation>
    <scope>NUCLEOTIDE SEQUENCE</scope>
    <source>
        <strain evidence="14">CHK180-15479</strain>
    </source>
</reference>
<dbReference type="Pfam" id="PF03315">
    <property type="entry name" value="SDH_beta"/>
    <property type="match status" value="1"/>
</dbReference>
<evidence type="ECO:0000256" key="5">
    <source>
        <dbReference type="ARBA" id="ARBA00022485"/>
    </source>
</evidence>
<comment type="similarity">
    <text evidence="3 11 12">Belongs to the iron-sulfur dependent L-serine dehydratase family.</text>
</comment>
<dbReference type="GO" id="GO:0006094">
    <property type="term" value="P:gluconeogenesis"/>
    <property type="evidence" value="ECO:0007669"/>
    <property type="project" value="UniProtKB-UniRule"/>
</dbReference>
<dbReference type="InterPro" id="IPR029009">
    <property type="entry name" value="ASB_dom_sf"/>
</dbReference>
<comment type="cofactor">
    <cofactor evidence="1 12">
        <name>[4Fe-4S] cluster</name>
        <dbReference type="ChEBI" id="CHEBI:49883"/>
    </cofactor>
</comment>
<dbReference type="InterPro" id="IPR004643">
    <property type="entry name" value="Fe-S_L-Ser_bsu"/>
</dbReference>
<sequence>MNVFDILGPVMIGPSSSHTAGAARIGRITLALLGAPAAEAHILLHGSFAKTYKGHGTDKALIAGIMGMATDDARIRQAPELAEKQGLKVIIETGEIDGAHPNTARVTLTDAGGRSVSLLGSSIGGGNILVTEINGMDVAVTGQQTTLIVLHRDAPGTIASVTEVMAEAGANICSFRLSRQKRGGEAVMTIEVDGTFGPEVNERIQTLDNVFSSIMLQPI</sequence>
<dbReference type="InterPro" id="IPR005131">
    <property type="entry name" value="Ser_deHydtase_bsu"/>
</dbReference>
<dbReference type="Gene3D" id="3.30.70.260">
    <property type="match status" value="1"/>
</dbReference>
<dbReference type="InterPro" id="IPR045865">
    <property type="entry name" value="ACT-like_dom_sf"/>
</dbReference>
<dbReference type="PANTHER" id="PTHR30182">
    <property type="entry name" value="L-SERINE DEHYDRATASE"/>
    <property type="match status" value="1"/>
</dbReference>
<evidence type="ECO:0000256" key="8">
    <source>
        <dbReference type="ARBA" id="ARBA00023014"/>
    </source>
</evidence>
<name>A0A9D2MZZ8_9FIRM</name>
<dbReference type="EMBL" id="DWWT01000017">
    <property type="protein sequence ID" value="HJC05402.1"/>
    <property type="molecule type" value="Genomic_DNA"/>
</dbReference>
<evidence type="ECO:0000256" key="10">
    <source>
        <dbReference type="ARBA" id="ARBA00049406"/>
    </source>
</evidence>
<dbReference type="SUPFAM" id="SSF143548">
    <property type="entry name" value="Serine metabolism enzymes domain"/>
    <property type="match status" value="1"/>
</dbReference>
<accession>A0A9D2MZZ8</accession>
<proteinExistence type="inferred from homology"/>
<dbReference type="GO" id="GO:0051539">
    <property type="term" value="F:4 iron, 4 sulfur cluster binding"/>
    <property type="evidence" value="ECO:0007669"/>
    <property type="project" value="UniProtKB-UniRule"/>
</dbReference>
<evidence type="ECO:0000256" key="9">
    <source>
        <dbReference type="ARBA" id="ARBA00023239"/>
    </source>
</evidence>
<evidence type="ECO:0000256" key="6">
    <source>
        <dbReference type="ARBA" id="ARBA00022723"/>
    </source>
</evidence>